<dbReference type="PANTHER" id="PTHR30471">
    <property type="entry name" value="DNA REPAIR PROTEIN RADC"/>
    <property type="match status" value="1"/>
</dbReference>
<dbReference type="CDD" id="cd08071">
    <property type="entry name" value="MPN_DUF2466"/>
    <property type="match status" value="1"/>
</dbReference>
<dbReference type="PANTHER" id="PTHR30471:SF3">
    <property type="entry name" value="UPF0758 PROTEIN YEES-RELATED"/>
    <property type="match status" value="1"/>
</dbReference>
<keyword evidence="4" id="KW-0862">Zinc</keyword>
<dbReference type="InterPro" id="IPR025657">
    <property type="entry name" value="RadC_JAB"/>
</dbReference>
<feature type="domain" description="MPN" evidence="7">
    <location>
        <begin position="99"/>
        <end position="220"/>
    </location>
</feature>
<comment type="caution">
    <text evidence="8">The sequence shown here is derived from an EMBL/GenBank/DDBJ whole genome shotgun (WGS) entry which is preliminary data.</text>
</comment>
<keyword evidence="1" id="KW-0645">Protease</keyword>
<proteinExistence type="inferred from homology"/>
<dbReference type="PATRIC" id="fig|1618480.3.peg.475"/>
<dbReference type="EMBL" id="LBRS01000006">
    <property type="protein sequence ID" value="KKQ01592.1"/>
    <property type="molecule type" value="Genomic_DNA"/>
</dbReference>
<accession>A0A0G0E7Y9</accession>
<dbReference type="NCBIfam" id="TIGR00608">
    <property type="entry name" value="radc"/>
    <property type="match status" value="1"/>
</dbReference>
<evidence type="ECO:0000256" key="4">
    <source>
        <dbReference type="ARBA" id="ARBA00022833"/>
    </source>
</evidence>
<dbReference type="AlphaFoldDB" id="A0A0G0E7Y9"/>
<dbReference type="Pfam" id="PF04002">
    <property type="entry name" value="RadC"/>
    <property type="match status" value="1"/>
</dbReference>
<keyword evidence="2" id="KW-0479">Metal-binding</keyword>
<dbReference type="PROSITE" id="PS01302">
    <property type="entry name" value="UPF0758"/>
    <property type="match status" value="1"/>
</dbReference>
<protein>
    <submittedName>
        <fullName evidence="8">Repair protein RadC protein</fullName>
    </submittedName>
</protein>
<dbReference type="GO" id="GO:0046872">
    <property type="term" value="F:metal ion binding"/>
    <property type="evidence" value="ECO:0007669"/>
    <property type="project" value="UniProtKB-KW"/>
</dbReference>
<keyword evidence="3" id="KW-0378">Hydrolase</keyword>
<keyword evidence="5" id="KW-0482">Metalloprotease</keyword>
<evidence type="ECO:0000256" key="1">
    <source>
        <dbReference type="ARBA" id="ARBA00022670"/>
    </source>
</evidence>
<evidence type="ECO:0000256" key="5">
    <source>
        <dbReference type="ARBA" id="ARBA00023049"/>
    </source>
</evidence>
<dbReference type="InterPro" id="IPR001405">
    <property type="entry name" value="UPF0758"/>
</dbReference>
<dbReference type="NCBIfam" id="NF000642">
    <property type="entry name" value="PRK00024.1"/>
    <property type="match status" value="1"/>
</dbReference>
<evidence type="ECO:0000256" key="3">
    <source>
        <dbReference type="ARBA" id="ARBA00022801"/>
    </source>
</evidence>
<gene>
    <name evidence="8" type="ORF">US11_C0006G0034</name>
</gene>
<dbReference type="InterPro" id="IPR020891">
    <property type="entry name" value="UPF0758_CS"/>
</dbReference>
<evidence type="ECO:0000256" key="2">
    <source>
        <dbReference type="ARBA" id="ARBA00022723"/>
    </source>
</evidence>
<dbReference type="GO" id="GO:0008237">
    <property type="term" value="F:metallopeptidase activity"/>
    <property type="evidence" value="ECO:0007669"/>
    <property type="project" value="UniProtKB-KW"/>
</dbReference>
<evidence type="ECO:0000256" key="6">
    <source>
        <dbReference type="RuleBase" id="RU003797"/>
    </source>
</evidence>
<dbReference type="PROSITE" id="PS50249">
    <property type="entry name" value="MPN"/>
    <property type="match status" value="1"/>
</dbReference>
<dbReference type="Proteomes" id="UP000034344">
    <property type="component" value="Unassembled WGS sequence"/>
</dbReference>
<reference evidence="8 9" key="1">
    <citation type="journal article" date="2015" name="Nature">
        <title>rRNA introns, odd ribosomes, and small enigmatic genomes across a large radiation of phyla.</title>
        <authorList>
            <person name="Brown C.T."/>
            <person name="Hug L.A."/>
            <person name="Thomas B.C."/>
            <person name="Sharon I."/>
            <person name="Castelle C.J."/>
            <person name="Singh A."/>
            <person name="Wilkins M.J."/>
            <person name="Williams K.H."/>
            <person name="Banfield J.F."/>
        </authorList>
    </citation>
    <scope>NUCLEOTIDE SEQUENCE [LARGE SCALE GENOMIC DNA]</scope>
</reference>
<dbReference type="STRING" id="1618480.US11_C0006G0034"/>
<dbReference type="Gene3D" id="3.40.140.10">
    <property type="entry name" value="Cytidine Deaminase, domain 2"/>
    <property type="match status" value="1"/>
</dbReference>
<evidence type="ECO:0000259" key="7">
    <source>
        <dbReference type="PROSITE" id="PS50249"/>
    </source>
</evidence>
<name>A0A0G0E7Y9_9BACT</name>
<dbReference type="InterPro" id="IPR046778">
    <property type="entry name" value="UPF0758_N"/>
</dbReference>
<comment type="similarity">
    <text evidence="6">Belongs to the UPF0758 family.</text>
</comment>
<sequence>MKIKDLPAIERPQEKLIHYGVDKLADEDLLAIVLSSGIKGLSAIELSKKILKFYNQEELLTFTFKDFKKTTGLGKTKICRIIASIELAKRLIQNKQSRLLLTPKEVWEELSEIRAKKKEYFVVFYLDVTNQVIKREIISIGTLNMSLAHPREVFEPAVKHVCAQILISHNHPSGDPMPSAEDTELTKRLIKAGEILGIEIIDHVIVTSKLYFSFKEHNLL</sequence>
<dbReference type="GO" id="GO:0006508">
    <property type="term" value="P:proteolysis"/>
    <property type="evidence" value="ECO:0007669"/>
    <property type="project" value="UniProtKB-KW"/>
</dbReference>
<dbReference type="Pfam" id="PF20582">
    <property type="entry name" value="UPF0758_N"/>
    <property type="match status" value="1"/>
</dbReference>
<dbReference type="InterPro" id="IPR037518">
    <property type="entry name" value="MPN"/>
</dbReference>
<organism evidence="8 9">
    <name type="scientific">Candidatus Roizmanbacteria bacterium GW2011_GWA2_36_23</name>
    <dbReference type="NCBI Taxonomy" id="1618480"/>
    <lineage>
        <taxon>Bacteria</taxon>
        <taxon>Candidatus Roizmaniibacteriota</taxon>
    </lineage>
</organism>
<evidence type="ECO:0000313" key="8">
    <source>
        <dbReference type="EMBL" id="KKQ01592.1"/>
    </source>
</evidence>
<evidence type="ECO:0000313" key="9">
    <source>
        <dbReference type="Proteomes" id="UP000034344"/>
    </source>
</evidence>